<dbReference type="GO" id="GO:0006357">
    <property type="term" value="P:regulation of transcription by RNA polymerase II"/>
    <property type="evidence" value="ECO:0007669"/>
    <property type="project" value="TreeGrafter"/>
</dbReference>
<dbReference type="InterPro" id="IPR009057">
    <property type="entry name" value="Homeodomain-like_sf"/>
</dbReference>
<evidence type="ECO:0000313" key="2">
    <source>
        <dbReference type="Proteomes" id="UP000436088"/>
    </source>
</evidence>
<dbReference type="EMBL" id="VEPZ02000232">
    <property type="protein sequence ID" value="KAE8729170.1"/>
    <property type="molecule type" value="Genomic_DNA"/>
</dbReference>
<dbReference type="SUPFAM" id="SSF46689">
    <property type="entry name" value="Homeodomain-like"/>
    <property type="match status" value="1"/>
</dbReference>
<dbReference type="Proteomes" id="UP000436088">
    <property type="component" value="Unassembled WGS sequence"/>
</dbReference>
<name>A0A6A3CIM3_HIBSY</name>
<sequence>MRTRNLTLDQSVLMMSVKDNTQEKQLCSEIRILPAHSLSMLQTLSIEIMKGNISKKSDARNLLKVEASKVDKVYDMLVKKGLSNFDQNSASPLL</sequence>
<reference evidence="1" key="1">
    <citation type="submission" date="2019-09" db="EMBL/GenBank/DDBJ databases">
        <title>Draft genome information of white flower Hibiscus syriacus.</title>
        <authorList>
            <person name="Kim Y.-M."/>
        </authorList>
    </citation>
    <scope>NUCLEOTIDE SEQUENCE [LARGE SCALE GENOMIC DNA]</scope>
    <source>
        <strain evidence="1">YM2019G1</strain>
    </source>
</reference>
<accession>A0A6A3CIM3</accession>
<keyword evidence="2" id="KW-1185">Reference proteome</keyword>
<comment type="caution">
    <text evidence="1">The sequence shown here is derived from an EMBL/GenBank/DDBJ whole genome shotgun (WGS) entry which is preliminary data.</text>
</comment>
<dbReference type="FunFam" id="1.10.10.10:FF:000087">
    <property type="entry name" value="Transcriptional adapter 2"/>
    <property type="match status" value="1"/>
</dbReference>
<organism evidence="1 2">
    <name type="scientific">Hibiscus syriacus</name>
    <name type="common">Rose of Sharon</name>
    <dbReference type="NCBI Taxonomy" id="106335"/>
    <lineage>
        <taxon>Eukaryota</taxon>
        <taxon>Viridiplantae</taxon>
        <taxon>Streptophyta</taxon>
        <taxon>Embryophyta</taxon>
        <taxon>Tracheophyta</taxon>
        <taxon>Spermatophyta</taxon>
        <taxon>Magnoliopsida</taxon>
        <taxon>eudicotyledons</taxon>
        <taxon>Gunneridae</taxon>
        <taxon>Pentapetalae</taxon>
        <taxon>rosids</taxon>
        <taxon>malvids</taxon>
        <taxon>Malvales</taxon>
        <taxon>Malvaceae</taxon>
        <taxon>Malvoideae</taxon>
        <taxon>Hibiscus</taxon>
    </lineage>
</organism>
<dbReference type="GO" id="GO:0003713">
    <property type="term" value="F:transcription coactivator activity"/>
    <property type="evidence" value="ECO:0007669"/>
    <property type="project" value="TreeGrafter"/>
</dbReference>
<proteinExistence type="predicted"/>
<protein>
    <submittedName>
        <fullName evidence="1">Uncharacterized protein</fullName>
    </submittedName>
</protein>
<gene>
    <name evidence="1" type="ORF">F3Y22_tig00003731pilonHSYRG00012</name>
</gene>
<dbReference type="PANTHER" id="PTHR12374">
    <property type="entry name" value="TRANSCRIPTIONAL ADAPTOR 2 ADA2 -RELATED"/>
    <property type="match status" value="1"/>
</dbReference>
<dbReference type="Gene3D" id="1.10.10.10">
    <property type="entry name" value="Winged helix-like DNA-binding domain superfamily/Winged helix DNA-binding domain"/>
    <property type="match status" value="1"/>
</dbReference>
<dbReference type="GO" id="GO:0003682">
    <property type="term" value="F:chromatin binding"/>
    <property type="evidence" value="ECO:0007669"/>
    <property type="project" value="TreeGrafter"/>
</dbReference>
<dbReference type="PANTHER" id="PTHR12374:SF20">
    <property type="entry name" value="TRANSCRIPTIONAL ADAPTER 2-ALPHA"/>
    <property type="match status" value="1"/>
</dbReference>
<evidence type="ECO:0000313" key="1">
    <source>
        <dbReference type="EMBL" id="KAE8729170.1"/>
    </source>
</evidence>
<dbReference type="GO" id="GO:0005634">
    <property type="term" value="C:nucleus"/>
    <property type="evidence" value="ECO:0007669"/>
    <property type="project" value="TreeGrafter"/>
</dbReference>
<dbReference type="InterPro" id="IPR036388">
    <property type="entry name" value="WH-like_DNA-bd_sf"/>
</dbReference>
<dbReference type="AlphaFoldDB" id="A0A6A3CIM3"/>
<dbReference type="GO" id="GO:0006338">
    <property type="term" value="P:chromatin remodeling"/>
    <property type="evidence" value="ECO:0007669"/>
    <property type="project" value="TreeGrafter"/>
</dbReference>